<reference evidence="3" key="2">
    <citation type="submission" date="2025-08" db="UniProtKB">
        <authorList>
            <consortium name="Ensembl"/>
        </authorList>
    </citation>
    <scope>IDENTIFICATION</scope>
</reference>
<feature type="region of interest" description="Disordered" evidence="1">
    <location>
        <begin position="1"/>
        <end position="26"/>
    </location>
</feature>
<dbReference type="PANTHER" id="PTHR11216:SF54">
    <property type="entry name" value="EPIDERMAL GROWTH FACTOR RECEPTOR SUBSTRATE 15"/>
    <property type="match status" value="1"/>
</dbReference>
<name>A0A5F8H8H5_MONDO</name>
<evidence type="ECO:0000256" key="1">
    <source>
        <dbReference type="SAM" id="MobiDB-lite"/>
    </source>
</evidence>
<evidence type="ECO:0000313" key="4">
    <source>
        <dbReference type="Proteomes" id="UP000002280"/>
    </source>
</evidence>
<sequence length="119" mass="12631">KASPLMPCSSGVQDHPQRRPRALSIGGKVDSNNVGRVLAPDAAAFLKKSGLPDLILGKVEPPLASGYPLDLLSPQEFFVALRLVACAQNGLEVSLSSLHLAVPPPRFVRKVTFKSAFMG</sequence>
<dbReference type="GeneTree" id="ENSGT00940000155751"/>
<protein>
    <recommendedName>
        <fullName evidence="2">EH domain-containing protein</fullName>
    </recommendedName>
</protein>
<dbReference type="InterPro" id="IPR000261">
    <property type="entry name" value="EH_dom"/>
</dbReference>
<keyword evidence="4" id="KW-1185">Reference proteome</keyword>
<reference evidence="3" key="3">
    <citation type="submission" date="2025-09" db="UniProtKB">
        <authorList>
            <consortium name="Ensembl"/>
        </authorList>
    </citation>
    <scope>IDENTIFICATION</scope>
</reference>
<dbReference type="PANTHER" id="PTHR11216">
    <property type="entry name" value="EH DOMAIN"/>
    <property type="match status" value="1"/>
</dbReference>
<dbReference type="Proteomes" id="UP000002280">
    <property type="component" value="Chromosome 2"/>
</dbReference>
<evidence type="ECO:0000313" key="3">
    <source>
        <dbReference type="Ensembl" id="ENSMODP00000055874.1"/>
    </source>
</evidence>
<reference evidence="3 4" key="1">
    <citation type="journal article" date="2007" name="Nature">
        <title>Genome of the marsupial Monodelphis domestica reveals innovation in non-coding sequences.</title>
        <authorList>
            <person name="Mikkelsen T.S."/>
            <person name="Wakefield M.J."/>
            <person name="Aken B."/>
            <person name="Amemiya C.T."/>
            <person name="Chang J.L."/>
            <person name="Duke S."/>
            <person name="Garber M."/>
            <person name="Gentles A.J."/>
            <person name="Goodstadt L."/>
            <person name="Heger A."/>
            <person name="Jurka J."/>
            <person name="Kamal M."/>
            <person name="Mauceli E."/>
            <person name="Searle S.M."/>
            <person name="Sharpe T."/>
            <person name="Baker M.L."/>
            <person name="Batzer M.A."/>
            <person name="Benos P.V."/>
            <person name="Belov K."/>
            <person name="Clamp M."/>
            <person name="Cook A."/>
            <person name="Cuff J."/>
            <person name="Das R."/>
            <person name="Davidow L."/>
            <person name="Deakin J.E."/>
            <person name="Fazzari M.J."/>
            <person name="Glass J.L."/>
            <person name="Grabherr M."/>
            <person name="Greally J.M."/>
            <person name="Gu W."/>
            <person name="Hore T.A."/>
            <person name="Huttley G.A."/>
            <person name="Kleber M."/>
            <person name="Jirtle R.L."/>
            <person name="Koina E."/>
            <person name="Lee J.T."/>
            <person name="Mahony S."/>
            <person name="Marra M.A."/>
            <person name="Miller R.D."/>
            <person name="Nicholls R.D."/>
            <person name="Oda M."/>
            <person name="Papenfuss A.T."/>
            <person name="Parra Z.E."/>
            <person name="Pollock D.D."/>
            <person name="Ray D.A."/>
            <person name="Schein J.E."/>
            <person name="Speed T.P."/>
            <person name="Thompson K."/>
            <person name="VandeBerg J.L."/>
            <person name="Wade C.M."/>
            <person name="Walker J.A."/>
            <person name="Waters P.D."/>
            <person name="Webber C."/>
            <person name="Weidman J.R."/>
            <person name="Xie X."/>
            <person name="Zody M.C."/>
            <person name="Baldwin J."/>
            <person name="Abdouelleil A."/>
            <person name="Abdulkadir J."/>
            <person name="Abebe A."/>
            <person name="Abera B."/>
            <person name="Abreu J."/>
            <person name="Acer S.C."/>
            <person name="Aftuck L."/>
            <person name="Alexander A."/>
            <person name="An P."/>
            <person name="Anderson E."/>
            <person name="Anderson S."/>
            <person name="Arachi H."/>
            <person name="Azer M."/>
            <person name="Bachantsang P."/>
            <person name="Barry A."/>
            <person name="Bayul T."/>
            <person name="Berlin A."/>
            <person name="Bessette D."/>
            <person name="Bloom T."/>
            <person name="Bloom T."/>
            <person name="Boguslavskiy L."/>
            <person name="Bonnet C."/>
            <person name="Boukhgalter B."/>
            <person name="Bourzgui I."/>
            <person name="Brown A."/>
            <person name="Cahill P."/>
            <person name="Channer S."/>
            <person name="Cheshatsang Y."/>
            <person name="Chuda L."/>
            <person name="Citroen M."/>
            <person name="Collymore A."/>
            <person name="Cooke P."/>
            <person name="Costello M."/>
            <person name="D'Aco K."/>
            <person name="Daza R."/>
            <person name="De Haan G."/>
            <person name="DeGray S."/>
            <person name="DeMaso C."/>
            <person name="Dhargay N."/>
            <person name="Dooley K."/>
            <person name="Dooley E."/>
            <person name="Doricent M."/>
            <person name="Dorje P."/>
            <person name="Dorjee K."/>
            <person name="Dupes A."/>
            <person name="Elong R."/>
            <person name="Falk J."/>
            <person name="Farina A."/>
            <person name="Faro S."/>
            <person name="Ferguson D."/>
            <person name="Fisher S."/>
            <person name="Foley C.D."/>
            <person name="Franke A."/>
            <person name="Friedrich D."/>
            <person name="Gadbois L."/>
            <person name="Gearin G."/>
            <person name="Gearin C.R."/>
            <person name="Giannoukos G."/>
            <person name="Goode T."/>
            <person name="Graham J."/>
            <person name="Grandbois E."/>
            <person name="Grewal S."/>
            <person name="Gyaltsen K."/>
            <person name="Hafez N."/>
            <person name="Hagos B."/>
            <person name="Hall J."/>
            <person name="Henson C."/>
            <person name="Hollinger A."/>
            <person name="Honan T."/>
            <person name="Huard M.D."/>
            <person name="Hughes L."/>
            <person name="Hurhula B."/>
            <person name="Husby M.E."/>
            <person name="Kamat A."/>
            <person name="Kanga B."/>
            <person name="Kashin S."/>
            <person name="Khazanovich D."/>
            <person name="Kisner P."/>
            <person name="Lance K."/>
            <person name="Lara M."/>
            <person name="Lee W."/>
            <person name="Lennon N."/>
            <person name="Letendre F."/>
            <person name="LeVine R."/>
            <person name="Lipovsky A."/>
            <person name="Liu X."/>
            <person name="Liu J."/>
            <person name="Liu S."/>
            <person name="Lokyitsang T."/>
            <person name="Lokyitsang Y."/>
            <person name="Lubonja R."/>
            <person name="Lui A."/>
            <person name="MacDonald P."/>
            <person name="Magnisalis V."/>
            <person name="Maru K."/>
            <person name="Matthews C."/>
            <person name="McCusker W."/>
            <person name="McDonough S."/>
            <person name="Mehta T."/>
            <person name="Meldrim J."/>
            <person name="Meneus L."/>
            <person name="Mihai O."/>
            <person name="Mihalev A."/>
            <person name="Mihova T."/>
            <person name="Mittelman R."/>
            <person name="Mlenga V."/>
            <person name="Montmayeur A."/>
            <person name="Mulrain L."/>
            <person name="Navidi A."/>
            <person name="Naylor J."/>
            <person name="Negash T."/>
            <person name="Nguyen T."/>
            <person name="Nguyen N."/>
            <person name="Nicol R."/>
            <person name="Norbu C."/>
            <person name="Norbu N."/>
            <person name="Novod N."/>
            <person name="O'Neill B."/>
            <person name="Osman S."/>
            <person name="Markiewicz E."/>
            <person name="Oyono O.L."/>
            <person name="Patti C."/>
            <person name="Phunkhang P."/>
            <person name="Pierre F."/>
            <person name="Priest M."/>
            <person name="Raghuraman S."/>
            <person name="Rege F."/>
            <person name="Reyes R."/>
            <person name="Rise C."/>
            <person name="Rogov P."/>
            <person name="Ross K."/>
            <person name="Ryan E."/>
            <person name="Settipalli S."/>
            <person name="Shea T."/>
            <person name="Sherpa N."/>
            <person name="Shi L."/>
            <person name="Shih D."/>
            <person name="Sparrow T."/>
            <person name="Spaulding J."/>
            <person name="Stalker J."/>
            <person name="Stange-Thomann N."/>
            <person name="Stavropoulos S."/>
            <person name="Stone C."/>
            <person name="Strader C."/>
            <person name="Tesfaye S."/>
            <person name="Thomson T."/>
            <person name="Thoulutsang Y."/>
            <person name="Thoulutsang D."/>
            <person name="Topham K."/>
            <person name="Topping I."/>
            <person name="Tsamla T."/>
            <person name="Vassiliev H."/>
            <person name="Vo A."/>
            <person name="Wangchuk T."/>
            <person name="Wangdi T."/>
            <person name="Weiand M."/>
            <person name="Wilkinson J."/>
            <person name="Wilson A."/>
            <person name="Yadav S."/>
            <person name="Young G."/>
            <person name="Yu Q."/>
            <person name="Zembek L."/>
            <person name="Zhong D."/>
            <person name="Zimmer A."/>
            <person name="Zwirko Z."/>
            <person name="Jaffe D.B."/>
            <person name="Alvarez P."/>
            <person name="Brockman W."/>
            <person name="Butler J."/>
            <person name="Chin C."/>
            <person name="Gnerre S."/>
            <person name="MacCallum I."/>
            <person name="Graves J.A."/>
            <person name="Ponting C.P."/>
            <person name="Breen M."/>
            <person name="Samollow P.B."/>
            <person name="Lander E.S."/>
            <person name="Lindblad-Toh K."/>
        </authorList>
    </citation>
    <scope>NUCLEOTIDE SEQUENCE [LARGE SCALE GENOMIC DNA]</scope>
</reference>
<dbReference type="AlphaFoldDB" id="A0A5F8H8H5"/>
<dbReference type="STRING" id="13616.ENSMODP00000055874"/>
<dbReference type="Ensembl" id="ENSMODT00000059463.1">
    <property type="protein sequence ID" value="ENSMODP00000055874.1"/>
    <property type="gene ID" value="ENSMODG00000043919.1"/>
</dbReference>
<organism evidence="3 4">
    <name type="scientific">Monodelphis domestica</name>
    <name type="common">Gray short-tailed opossum</name>
    <dbReference type="NCBI Taxonomy" id="13616"/>
    <lineage>
        <taxon>Eukaryota</taxon>
        <taxon>Metazoa</taxon>
        <taxon>Chordata</taxon>
        <taxon>Craniata</taxon>
        <taxon>Vertebrata</taxon>
        <taxon>Euteleostomi</taxon>
        <taxon>Mammalia</taxon>
        <taxon>Metatheria</taxon>
        <taxon>Didelphimorphia</taxon>
        <taxon>Didelphidae</taxon>
        <taxon>Monodelphis</taxon>
    </lineage>
</organism>
<evidence type="ECO:0000259" key="2">
    <source>
        <dbReference type="SMART" id="SM00027"/>
    </source>
</evidence>
<dbReference type="SMART" id="SM00027">
    <property type="entry name" value="EH"/>
    <property type="match status" value="1"/>
</dbReference>
<proteinExistence type="predicted"/>
<dbReference type="InParanoid" id="A0A5F8H8H5"/>
<dbReference type="Bgee" id="ENSMODG00000043919">
    <property type="expression patterns" value="Expressed in spermatocyte and 20 other cell types or tissues"/>
</dbReference>
<feature type="domain" description="EH" evidence="2">
    <location>
        <begin position="20"/>
        <end position="107"/>
    </location>
</feature>
<accession>A0A5F8H8H5</accession>
<dbReference type="Gene3D" id="1.10.238.10">
    <property type="entry name" value="EF-hand"/>
    <property type="match status" value="1"/>
</dbReference>